<evidence type="ECO:0000313" key="14">
    <source>
        <dbReference type="EMBL" id="EUD65568.1"/>
    </source>
</evidence>
<keyword evidence="15" id="KW-1185">Reference proteome</keyword>
<accession>W7A2K4</accession>
<evidence type="ECO:0000256" key="7">
    <source>
        <dbReference type="ARBA" id="ARBA00022946"/>
    </source>
</evidence>
<dbReference type="Pfam" id="PF01189">
    <property type="entry name" value="Methyltr_RsmB-F"/>
    <property type="match status" value="1"/>
</dbReference>
<proteinExistence type="inferred from homology"/>
<dbReference type="InterPro" id="IPR001678">
    <property type="entry name" value="MeTrfase_RsmB-F_NOP2_dom"/>
</dbReference>
<dbReference type="PROSITE" id="PS51686">
    <property type="entry name" value="SAM_MT_RSMB_NOP"/>
    <property type="match status" value="1"/>
</dbReference>
<feature type="compositionally biased region" description="Basic and acidic residues" evidence="12">
    <location>
        <begin position="130"/>
        <end position="148"/>
    </location>
</feature>
<dbReference type="PANTHER" id="PTHR22808">
    <property type="entry name" value="NCL1 YEAST -RELATED NOL1/NOP2/FMU SUN DOMAIN-CONTAINING"/>
    <property type="match status" value="1"/>
</dbReference>
<evidence type="ECO:0000256" key="5">
    <source>
        <dbReference type="ARBA" id="ARBA00022691"/>
    </source>
</evidence>
<comment type="subcellular location">
    <subcellularLocation>
        <location evidence="1">Mitochondrion</location>
    </subcellularLocation>
</comment>
<evidence type="ECO:0000256" key="11">
    <source>
        <dbReference type="PROSITE-ProRule" id="PRU01023"/>
    </source>
</evidence>
<evidence type="ECO:0000256" key="1">
    <source>
        <dbReference type="ARBA" id="ARBA00004173"/>
    </source>
</evidence>
<evidence type="ECO:0000256" key="12">
    <source>
        <dbReference type="SAM" id="MobiDB-lite"/>
    </source>
</evidence>
<dbReference type="OrthoDB" id="427002at2759"/>
<dbReference type="InterPro" id="IPR023267">
    <property type="entry name" value="RCMT"/>
</dbReference>
<feature type="region of interest" description="Disordered" evidence="12">
    <location>
        <begin position="426"/>
        <end position="470"/>
    </location>
</feature>
<keyword evidence="4 11" id="KW-0808">Transferase</keyword>
<feature type="active site" description="Nucleophile" evidence="11">
    <location>
        <position position="385"/>
    </location>
</feature>
<evidence type="ECO:0000256" key="3">
    <source>
        <dbReference type="ARBA" id="ARBA00022603"/>
    </source>
</evidence>
<dbReference type="GO" id="GO:0031167">
    <property type="term" value="P:rRNA methylation"/>
    <property type="evidence" value="ECO:0007669"/>
    <property type="project" value="TreeGrafter"/>
</dbReference>
<keyword evidence="3 11" id="KW-0489">Methyltransferase</keyword>
<dbReference type="GeneID" id="20039348"/>
<keyword evidence="7" id="KW-0809">Transit peptide</keyword>
<protein>
    <recommendedName>
        <fullName evidence="9">NOL1/NOP2/Sun domain family member 4</fullName>
    </recommendedName>
</protein>
<evidence type="ECO:0000313" key="15">
    <source>
        <dbReference type="Proteomes" id="UP000030640"/>
    </source>
</evidence>
<dbReference type="Proteomes" id="UP000030640">
    <property type="component" value="Unassembled WGS sequence"/>
</dbReference>
<keyword evidence="6 11" id="KW-0694">RNA-binding</keyword>
<evidence type="ECO:0000256" key="4">
    <source>
        <dbReference type="ARBA" id="ARBA00022679"/>
    </source>
</evidence>
<dbReference type="PRINTS" id="PR02008">
    <property type="entry name" value="RCMTFAMILY"/>
</dbReference>
<dbReference type="GO" id="GO:0003723">
    <property type="term" value="F:RNA binding"/>
    <property type="evidence" value="ECO:0007669"/>
    <property type="project" value="UniProtKB-UniRule"/>
</dbReference>
<feature type="domain" description="SAM-dependent MTase RsmB/NOP-type" evidence="13">
    <location>
        <begin position="101"/>
        <end position="507"/>
    </location>
</feature>
<dbReference type="SUPFAM" id="SSF53335">
    <property type="entry name" value="S-adenosyl-L-methionine-dependent methyltransferases"/>
    <property type="match status" value="1"/>
</dbReference>
<dbReference type="GO" id="GO:0008173">
    <property type="term" value="F:RNA methyltransferase activity"/>
    <property type="evidence" value="ECO:0007669"/>
    <property type="project" value="InterPro"/>
</dbReference>
<dbReference type="InterPro" id="IPR049560">
    <property type="entry name" value="MeTrfase_RsmB-F_NOP2_cat"/>
</dbReference>
<evidence type="ECO:0000259" key="13">
    <source>
        <dbReference type="PROSITE" id="PS51686"/>
    </source>
</evidence>
<dbReference type="GO" id="GO:0005762">
    <property type="term" value="C:mitochondrial large ribosomal subunit"/>
    <property type="evidence" value="ECO:0007669"/>
    <property type="project" value="TreeGrafter"/>
</dbReference>
<dbReference type="EMBL" id="KI965478">
    <property type="protein sequence ID" value="EUD65568.1"/>
    <property type="molecule type" value="Genomic_DNA"/>
</dbReference>
<dbReference type="PANTHER" id="PTHR22808:SF3">
    <property type="entry name" value="5-METHYLCYTOSINE RRNA METHYLTRANSFERASE NSUN4"/>
    <property type="match status" value="1"/>
</dbReference>
<reference evidence="14 15" key="1">
    <citation type="submission" date="2013-02" db="EMBL/GenBank/DDBJ databases">
        <title>The Genome Sequence of Plasmodium inui San Antonio 1.</title>
        <authorList>
            <consortium name="The Broad Institute Genome Sequencing Platform"/>
            <consortium name="The Broad Institute Genome Sequencing Center for Infectious Disease"/>
            <person name="Neafsey D."/>
            <person name="Cheeseman I."/>
            <person name="Volkman S."/>
            <person name="Adams J."/>
            <person name="Walker B."/>
            <person name="Young S.K."/>
            <person name="Zeng Q."/>
            <person name="Gargeya S."/>
            <person name="Fitzgerald M."/>
            <person name="Haas B."/>
            <person name="Abouelleil A."/>
            <person name="Alvarado L."/>
            <person name="Arachchi H.M."/>
            <person name="Berlin A.M."/>
            <person name="Chapman S.B."/>
            <person name="Dewar J."/>
            <person name="Goldberg J."/>
            <person name="Griggs A."/>
            <person name="Gujja S."/>
            <person name="Hansen M."/>
            <person name="Howarth C."/>
            <person name="Imamovic A."/>
            <person name="Larimer J."/>
            <person name="McCowan C."/>
            <person name="Murphy C."/>
            <person name="Neiman D."/>
            <person name="Pearson M."/>
            <person name="Priest M."/>
            <person name="Roberts A."/>
            <person name="Saif S."/>
            <person name="Shea T."/>
            <person name="Sisk P."/>
            <person name="Sykes S."/>
            <person name="Wortman J."/>
            <person name="Nusbaum C."/>
            <person name="Birren B."/>
        </authorList>
    </citation>
    <scope>NUCLEOTIDE SEQUENCE [LARGE SCALE GENOMIC DNA]</scope>
    <source>
        <strain evidence="14 15">San Antonio 1</strain>
    </source>
</reference>
<keyword evidence="8" id="KW-0496">Mitochondrion</keyword>
<evidence type="ECO:0000256" key="8">
    <source>
        <dbReference type="ARBA" id="ARBA00023128"/>
    </source>
</evidence>
<feature type="binding site" evidence="11">
    <location>
        <position position="278"/>
    </location>
    <ligand>
        <name>S-adenosyl-L-methionine</name>
        <dbReference type="ChEBI" id="CHEBI:59789"/>
    </ligand>
</feature>
<name>W7A2K4_9APIC</name>
<feature type="binding site" evidence="11">
    <location>
        <position position="330"/>
    </location>
    <ligand>
        <name>S-adenosyl-L-methionine</name>
        <dbReference type="ChEBI" id="CHEBI:59789"/>
    </ligand>
</feature>
<organism evidence="14 15">
    <name type="scientific">Plasmodium inui San Antonio 1</name>
    <dbReference type="NCBI Taxonomy" id="1237626"/>
    <lineage>
        <taxon>Eukaryota</taxon>
        <taxon>Sar</taxon>
        <taxon>Alveolata</taxon>
        <taxon>Apicomplexa</taxon>
        <taxon>Aconoidasida</taxon>
        <taxon>Haemosporida</taxon>
        <taxon>Plasmodiidae</taxon>
        <taxon>Plasmodium</taxon>
        <taxon>Plasmodium (Plasmodium)</taxon>
    </lineage>
</organism>
<evidence type="ECO:0000256" key="6">
    <source>
        <dbReference type="ARBA" id="ARBA00022884"/>
    </source>
</evidence>
<evidence type="ECO:0000256" key="9">
    <source>
        <dbReference type="ARBA" id="ARBA00042050"/>
    </source>
</evidence>
<comment type="catalytic activity">
    <reaction evidence="10">
        <text>a cytidine in rRNA + S-adenosyl-L-methionine = a 5-methylcytidine in rRNA + S-adenosyl-L-homocysteine + H(+)</text>
        <dbReference type="Rhea" id="RHEA:61484"/>
        <dbReference type="Rhea" id="RHEA-COMP:15836"/>
        <dbReference type="Rhea" id="RHEA-COMP:15837"/>
        <dbReference type="ChEBI" id="CHEBI:15378"/>
        <dbReference type="ChEBI" id="CHEBI:57856"/>
        <dbReference type="ChEBI" id="CHEBI:59789"/>
        <dbReference type="ChEBI" id="CHEBI:74483"/>
        <dbReference type="ChEBI" id="CHEBI:82748"/>
    </reaction>
</comment>
<evidence type="ECO:0000256" key="10">
    <source>
        <dbReference type="ARBA" id="ARBA00049302"/>
    </source>
</evidence>
<sequence length="507" mass="58050">MKCSGKVGYFLNLKREYGDERAATLLRALEEEKTVQGAFITHFVKVDYLNLTKILLFMVRANKVETSFDGLYVDKSYAHLMTQRGVAVTPQGKGPDGDIPSAGAKKEEEGFSTKANPAEVNPSESNPSETQKERYQWRERPTFEEKPSGKTTPINPHPAENYEKIIIPNSEILNADDIMKHDGEVENVEKAIYYLNPCSVLSAYFLDVQKNENVLDMCASPGGKSIVIANHLFGYDSSPVKRIRNMECLKDGSVQIKCSLDRVNYYTTRRQGFFVANEFNRVRYNRLKQVLSKHLPKDLLTSNHVHITNYNGLNLNSFLRFPKFHKILLDVPCSTDEHLIKKKRKDLLNKWTERVIKNNASVQFELLSNSFQLLHTNGTLVYSTCALSHHENDHVIEEFLRKYKKQVQIVDFVKEEYERRFRQPVGEEDPTHHVTLSGGKHNCEQRGNDPVEGRSHDGAVPTGGDRVPRDKPSTHFLSFFEKTKYGYISLPDRSPFGILYICKIRKI</sequence>
<evidence type="ECO:0000256" key="2">
    <source>
        <dbReference type="ARBA" id="ARBA00022552"/>
    </source>
</evidence>
<dbReference type="AlphaFoldDB" id="W7A2K4"/>
<comment type="caution">
    <text evidence="11">Lacks conserved residue(s) required for the propagation of feature annotation.</text>
</comment>
<keyword evidence="5 11" id="KW-0949">S-adenosyl-L-methionine</keyword>
<feature type="region of interest" description="Disordered" evidence="12">
    <location>
        <begin position="87"/>
        <end position="159"/>
    </location>
</feature>
<dbReference type="RefSeq" id="XP_008817881.1">
    <property type="nucleotide sequence ID" value="XM_008819659.1"/>
</dbReference>
<comment type="similarity">
    <text evidence="11">Belongs to the class I-like SAM-binding methyltransferase superfamily. RsmB/NOP family.</text>
</comment>
<dbReference type="VEuPathDB" id="PlasmoDB:C922_04074"/>
<dbReference type="InterPro" id="IPR029063">
    <property type="entry name" value="SAM-dependent_MTases_sf"/>
</dbReference>
<feature type="compositionally biased region" description="Basic and acidic residues" evidence="12">
    <location>
        <begin position="441"/>
        <end position="457"/>
    </location>
</feature>
<dbReference type="Gene3D" id="3.40.50.150">
    <property type="entry name" value="Vaccinia Virus protein VP39"/>
    <property type="match status" value="1"/>
</dbReference>
<gene>
    <name evidence="14" type="ORF">C922_04074</name>
</gene>
<keyword evidence="2" id="KW-0698">rRNA processing</keyword>